<evidence type="ECO:0000256" key="14">
    <source>
        <dbReference type="ARBA" id="ARBA00023235"/>
    </source>
</evidence>
<sequence>MAPHASSDVAANGAVNGSARASTTPLFTVNSPNVVYTDTEIKSKYAYHTTDVTRTADNKLVATPKATDYHFKVDRRVGKVGVMMVGWGGNNGSTVTAGIIANRRGLTWETREGTQASNYYGSVVMGSTIKLGTDAKTGEEINIPFHDMLPMVHPNDLAIGGWDISGMNLAEAMDRAGVLEPTLKQQVRKEMAEMKPLPSIYYPDFIASNQEDRADNVLEGSKACWAHVEKIQQDMRDFKAQNGLDKVIVMWTANTERYADILPGVNDTAENLVNSIKTGHLEVSPSTVFAVACILDNVPFINGSPQNTFVPGAIDLAEKHKAFIGGDDFKSGQTKMKSALVDFLINAGIKLTSIASYNHLGNNDGKNLSSQKQFRSKEISKSNVVDDMVAANQILYAKDEHPDHTVVIKYMPAVGDNKRALDEYYAEIFMGGHQTISLFNICEDSLLASPLIIDLVLIAEMMTRISWKADEAGEYKGFHSVLSVLSYMLKAPLTPPGTPVVNALNKQRSALTNIFRACVGLQPDLLQRSNLRVRIQGQLPAQMRVEHIAHNLALADQIDHAGEALALVHGVRDERLHAGGILDGVPRRLVRDTIRASMIPLLEEHILLGNILRAQPNLNRRILRNAQHLRPRLRRLRRRIDPQHRPPRLVRIHPLQQLKPGHHARHRRPGHRTHHDRAKPHPHFPLLLAHLKRPPRKPQPAQRMVRRPRGDIVRPLPGRLALRPQRRQRLLVLDAEPGRVQPHVRPHQPRQLDVADPLVPRVRPVHPVLLHEPRLQPRARGGGGHLPRVVALHAADADEHVRVLRERVGDEVLEFAGLVAPVGEPGVEVIALGVDGCAGIEVGGYAGEGVDGSLTAIHGIMFSLEKQQKPTVDNPLAPHHNTHPNQPSKQQHKTPRTIKMPKVLILATRRPDISPATFRTRYEAHVDLLKRISTSDFPLSHRRSYIARTAATTTTSPPENEQPPPRNAATPAAVIVGQQADFDFDAVAELTFADDAALQAFMAKVSAPEAAQQIAADEEGFLDRGRLRIVIYQVNAFF</sequence>
<dbReference type="InterPro" id="IPR011008">
    <property type="entry name" value="Dimeric_a/b-barrel"/>
</dbReference>
<dbReference type="GO" id="GO:0006021">
    <property type="term" value="P:inositol biosynthetic process"/>
    <property type="evidence" value="ECO:0007669"/>
    <property type="project" value="UniProtKB-UniPathway"/>
</dbReference>
<evidence type="ECO:0000256" key="8">
    <source>
        <dbReference type="ARBA" id="ARBA00022490"/>
    </source>
</evidence>
<dbReference type="FunFam" id="3.40.50.720:FF:000204">
    <property type="entry name" value="Inositol-3-phosphate synthase 1-B"/>
    <property type="match status" value="1"/>
</dbReference>
<dbReference type="InterPro" id="IPR002587">
    <property type="entry name" value="Myo-inos-1-P_Synthase"/>
</dbReference>
<dbReference type="Pfam" id="PF07994">
    <property type="entry name" value="NAD_binding_5"/>
    <property type="match status" value="1"/>
</dbReference>
<dbReference type="GO" id="GO:0008654">
    <property type="term" value="P:phospholipid biosynthetic process"/>
    <property type="evidence" value="ECO:0007669"/>
    <property type="project" value="UniProtKB-KW"/>
</dbReference>
<evidence type="ECO:0000256" key="5">
    <source>
        <dbReference type="ARBA" id="ARBA00005986"/>
    </source>
</evidence>
<dbReference type="Gene3D" id="3.40.50.720">
    <property type="entry name" value="NAD(P)-binding Rossmann-like Domain"/>
    <property type="match status" value="2"/>
</dbReference>
<comment type="similarity">
    <text evidence="5">Belongs to the tpcK family.</text>
</comment>
<evidence type="ECO:0000256" key="11">
    <source>
        <dbReference type="ARBA" id="ARBA00023027"/>
    </source>
</evidence>
<dbReference type="AlphaFoldDB" id="Q0CDU7"/>
<organism evidence="19 20">
    <name type="scientific">Aspergillus terreus (strain NIH 2624 / FGSC A1156)</name>
    <dbReference type="NCBI Taxonomy" id="341663"/>
    <lineage>
        <taxon>Eukaryota</taxon>
        <taxon>Fungi</taxon>
        <taxon>Dikarya</taxon>
        <taxon>Ascomycota</taxon>
        <taxon>Pezizomycotina</taxon>
        <taxon>Eurotiomycetes</taxon>
        <taxon>Eurotiomycetidae</taxon>
        <taxon>Eurotiales</taxon>
        <taxon>Aspergillaceae</taxon>
        <taxon>Aspergillus</taxon>
        <taxon>Aspergillus subgen. Circumdati</taxon>
    </lineage>
</organism>
<evidence type="ECO:0000256" key="10">
    <source>
        <dbReference type="ARBA" id="ARBA00022550"/>
    </source>
</evidence>
<dbReference type="VEuPathDB" id="FungiDB:ATEG_08137"/>
<dbReference type="GeneID" id="4353110"/>
<keyword evidence="9" id="KW-0444">Lipid biosynthesis</keyword>
<comment type="catalytic activity">
    <reaction evidence="1">
        <text>D-glucose 6-phosphate = 1D-myo-inositol 3-phosphate</text>
        <dbReference type="Rhea" id="RHEA:10716"/>
        <dbReference type="ChEBI" id="CHEBI:58401"/>
        <dbReference type="ChEBI" id="CHEBI:61548"/>
        <dbReference type="EC" id="5.5.1.4"/>
    </reaction>
</comment>
<keyword evidence="13" id="KW-0594">Phospholipid biosynthesis</keyword>
<dbReference type="EC" id="5.5.1.4" evidence="7"/>
<evidence type="ECO:0000256" key="13">
    <source>
        <dbReference type="ARBA" id="ARBA00023209"/>
    </source>
</evidence>
<dbReference type="InterPro" id="IPR009799">
    <property type="entry name" value="EthD_dom"/>
</dbReference>
<evidence type="ECO:0000256" key="12">
    <source>
        <dbReference type="ARBA" id="ARBA00023098"/>
    </source>
</evidence>
<keyword evidence="14" id="KW-0413">Isomerase</keyword>
<keyword evidence="11" id="KW-0520">NAD</keyword>
<dbReference type="UniPathway" id="UPA00823">
    <property type="reaction ID" value="UER00787"/>
</dbReference>
<feature type="domain" description="Myo-inositol-1-phosphate synthase GAPDH-like" evidence="17">
    <location>
        <begin position="332"/>
        <end position="445"/>
    </location>
</feature>
<dbReference type="STRING" id="341663.Q0CDU7"/>
<dbReference type="Proteomes" id="UP000007963">
    <property type="component" value="Unassembled WGS sequence"/>
</dbReference>
<feature type="region of interest" description="Disordered" evidence="16">
    <location>
        <begin position="658"/>
        <end position="680"/>
    </location>
</feature>
<gene>
    <name evidence="19" type="ORF">ATEG_08137</name>
</gene>
<dbReference type="SUPFAM" id="SSF51735">
    <property type="entry name" value="NAD(P)-binding Rossmann-fold domains"/>
    <property type="match status" value="1"/>
</dbReference>
<dbReference type="GO" id="GO:0005737">
    <property type="term" value="C:cytoplasm"/>
    <property type="evidence" value="ECO:0007669"/>
    <property type="project" value="UniProtKB-SubCell"/>
</dbReference>
<comment type="similarity">
    <text evidence="6">Belongs to the myo-inositol 1-phosphate synthase family.</text>
</comment>
<feature type="region of interest" description="Disordered" evidence="16">
    <location>
        <begin position="949"/>
        <end position="968"/>
    </location>
</feature>
<dbReference type="SUPFAM" id="SSF55347">
    <property type="entry name" value="Glyceraldehyde-3-phosphate dehydrogenase-like, C-terminal domain"/>
    <property type="match status" value="1"/>
</dbReference>
<dbReference type="OrthoDB" id="2887at2759"/>
<dbReference type="eggNOG" id="KOG0693">
    <property type="taxonomic scope" value="Eukaryota"/>
</dbReference>
<dbReference type="GO" id="GO:0016491">
    <property type="term" value="F:oxidoreductase activity"/>
    <property type="evidence" value="ECO:0007669"/>
    <property type="project" value="InterPro"/>
</dbReference>
<evidence type="ECO:0000259" key="17">
    <source>
        <dbReference type="Pfam" id="PF01658"/>
    </source>
</evidence>
<comment type="pathway">
    <text evidence="4">Polyol metabolism; myo-inositol biosynthesis; myo-inositol from D-glucose 6-phosphate: step 1/2.</text>
</comment>
<evidence type="ECO:0000256" key="6">
    <source>
        <dbReference type="ARBA" id="ARBA00010813"/>
    </source>
</evidence>
<keyword evidence="8" id="KW-0963">Cytoplasm</keyword>
<name>Q0CDU7_ASPTN</name>
<protein>
    <recommendedName>
        <fullName evidence="7">inositol-3-phosphate synthase</fullName>
        <ecNumber evidence="7">5.5.1.4</ecNumber>
    </recommendedName>
</protein>
<reference evidence="20" key="1">
    <citation type="submission" date="2005-09" db="EMBL/GenBank/DDBJ databases">
        <title>Annotation of the Aspergillus terreus NIH2624 genome.</title>
        <authorList>
            <person name="Birren B.W."/>
            <person name="Lander E.S."/>
            <person name="Galagan J.E."/>
            <person name="Nusbaum C."/>
            <person name="Devon K."/>
            <person name="Henn M."/>
            <person name="Ma L.-J."/>
            <person name="Jaffe D.B."/>
            <person name="Butler J."/>
            <person name="Alvarez P."/>
            <person name="Gnerre S."/>
            <person name="Grabherr M."/>
            <person name="Kleber M."/>
            <person name="Mauceli E.W."/>
            <person name="Brockman W."/>
            <person name="Rounsley S."/>
            <person name="Young S.K."/>
            <person name="LaButti K."/>
            <person name="Pushparaj V."/>
            <person name="DeCaprio D."/>
            <person name="Crawford M."/>
            <person name="Koehrsen M."/>
            <person name="Engels R."/>
            <person name="Montgomery P."/>
            <person name="Pearson M."/>
            <person name="Howarth C."/>
            <person name="Larson L."/>
            <person name="Luoma S."/>
            <person name="White J."/>
            <person name="Alvarado L."/>
            <person name="Kodira C.D."/>
            <person name="Zeng Q."/>
            <person name="Oleary S."/>
            <person name="Yandava C."/>
            <person name="Denning D.W."/>
            <person name="Nierman W.C."/>
            <person name="Milne T."/>
            <person name="Madden K."/>
        </authorList>
    </citation>
    <scope>NUCLEOTIDE SEQUENCE [LARGE SCALE GENOMIC DNA]</scope>
    <source>
        <strain evidence="20">NIH 2624 / FGSC A1156</strain>
    </source>
</reference>
<evidence type="ECO:0000313" key="20">
    <source>
        <dbReference type="Proteomes" id="UP000007963"/>
    </source>
</evidence>
<feature type="domain" description="EthD" evidence="18">
    <location>
        <begin position="910"/>
        <end position="1024"/>
    </location>
</feature>
<keyword evidence="12" id="KW-0443">Lipid metabolism</keyword>
<evidence type="ECO:0000256" key="4">
    <source>
        <dbReference type="ARBA" id="ARBA00005117"/>
    </source>
</evidence>
<evidence type="ECO:0000313" key="19">
    <source>
        <dbReference type="EMBL" id="EAU31310.1"/>
    </source>
</evidence>
<evidence type="ECO:0000256" key="2">
    <source>
        <dbReference type="ARBA" id="ARBA00001911"/>
    </source>
</evidence>
<evidence type="ECO:0000256" key="16">
    <source>
        <dbReference type="SAM" id="MobiDB-lite"/>
    </source>
</evidence>
<dbReference type="InterPro" id="IPR036291">
    <property type="entry name" value="NAD(P)-bd_dom_sf"/>
</dbReference>
<dbReference type="FunFam" id="3.40.50.720:FF:000069">
    <property type="entry name" value="Inositol-3-phosphate synthase 1"/>
    <property type="match status" value="1"/>
</dbReference>
<keyword evidence="15" id="KW-1208">Phospholipid metabolism</keyword>
<dbReference type="HOGENOM" id="CLU_293005_0_0_1"/>
<evidence type="ECO:0000256" key="3">
    <source>
        <dbReference type="ARBA" id="ARBA00004496"/>
    </source>
</evidence>
<dbReference type="SUPFAM" id="SSF54909">
    <property type="entry name" value="Dimeric alpha+beta barrel"/>
    <property type="match status" value="1"/>
</dbReference>
<dbReference type="RefSeq" id="XP_001216758.1">
    <property type="nucleotide sequence ID" value="XM_001216758.1"/>
</dbReference>
<dbReference type="Pfam" id="PF07110">
    <property type="entry name" value="EthD"/>
    <property type="match status" value="1"/>
</dbReference>
<accession>Q0CDU7</accession>
<keyword evidence="10" id="KW-0398">Inositol biosynthesis</keyword>
<evidence type="ECO:0000259" key="18">
    <source>
        <dbReference type="Pfam" id="PF07110"/>
    </source>
</evidence>
<feature type="region of interest" description="Disordered" evidence="16">
    <location>
        <begin position="871"/>
        <end position="897"/>
    </location>
</feature>
<evidence type="ECO:0000256" key="9">
    <source>
        <dbReference type="ARBA" id="ARBA00022516"/>
    </source>
</evidence>
<dbReference type="PANTHER" id="PTHR11510">
    <property type="entry name" value="MYO-INOSITOL-1 PHOSPHATE SYNTHASE"/>
    <property type="match status" value="1"/>
</dbReference>
<evidence type="ECO:0000256" key="7">
    <source>
        <dbReference type="ARBA" id="ARBA00012125"/>
    </source>
</evidence>
<evidence type="ECO:0000256" key="15">
    <source>
        <dbReference type="ARBA" id="ARBA00023264"/>
    </source>
</evidence>
<dbReference type="Gene3D" id="3.30.70.100">
    <property type="match status" value="1"/>
</dbReference>
<dbReference type="Pfam" id="PF01658">
    <property type="entry name" value="Inos-1-P_synth"/>
    <property type="match status" value="1"/>
</dbReference>
<comment type="cofactor">
    <cofactor evidence="2">
        <name>NAD(+)</name>
        <dbReference type="ChEBI" id="CHEBI:57540"/>
    </cofactor>
</comment>
<dbReference type="InterPro" id="IPR013021">
    <property type="entry name" value="Myo-inos-1-P_Synthase_GAPDH"/>
</dbReference>
<dbReference type="EMBL" id="CH476605">
    <property type="protein sequence ID" value="EAU31310.1"/>
    <property type="molecule type" value="Genomic_DNA"/>
</dbReference>
<proteinExistence type="inferred from homology"/>
<dbReference type="GO" id="GO:0004512">
    <property type="term" value="F:inositol-3-phosphate synthase activity"/>
    <property type="evidence" value="ECO:0007669"/>
    <property type="project" value="UniProtKB-EC"/>
</dbReference>
<feature type="compositionally biased region" description="Basic residues" evidence="16">
    <location>
        <begin position="660"/>
        <end position="680"/>
    </location>
</feature>
<comment type="subcellular location">
    <subcellularLocation>
        <location evidence="3">Cytoplasm</location>
    </subcellularLocation>
</comment>
<evidence type="ECO:0000256" key="1">
    <source>
        <dbReference type="ARBA" id="ARBA00000113"/>
    </source>
</evidence>